<sequence>MALRRLLHGLALLALCAAYLEGGITKLMDFGGALAEMQHFGLAPAAPLAVAVIALELGGSALVLSGHLRWLGALALGAFTVAASFIANDFWAMSGPDRISAMHAFFEHLGLAGGFALVAWHDRLEPAPAI</sequence>
<evidence type="ECO:0000256" key="2">
    <source>
        <dbReference type="ARBA" id="ARBA00022692"/>
    </source>
</evidence>
<dbReference type="OrthoDB" id="6522672at2"/>
<dbReference type="GO" id="GO:0016020">
    <property type="term" value="C:membrane"/>
    <property type="evidence" value="ECO:0007669"/>
    <property type="project" value="UniProtKB-SubCell"/>
</dbReference>
<evidence type="ECO:0000256" key="3">
    <source>
        <dbReference type="ARBA" id="ARBA00022989"/>
    </source>
</evidence>
<dbReference type="InterPro" id="IPR032808">
    <property type="entry name" value="DoxX"/>
</dbReference>
<dbReference type="RefSeq" id="WP_088482197.1">
    <property type="nucleotide sequence ID" value="NZ_NISI01000001.1"/>
</dbReference>
<dbReference type="EMBL" id="NISI01000001">
    <property type="protein sequence ID" value="OWR05995.1"/>
    <property type="molecule type" value="Genomic_DNA"/>
</dbReference>
<keyword evidence="4 5" id="KW-0472">Membrane</keyword>
<evidence type="ECO:0000256" key="5">
    <source>
        <dbReference type="SAM" id="Phobius"/>
    </source>
</evidence>
<keyword evidence="3 5" id="KW-1133">Transmembrane helix</keyword>
<accession>A0A254NDF3</accession>
<name>A0A254NDF3_9BURK</name>
<evidence type="ECO:0000313" key="6">
    <source>
        <dbReference type="EMBL" id="OWR05995.1"/>
    </source>
</evidence>
<gene>
    <name evidence="6" type="ORF">CDO81_06050</name>
</gene>
<evidence type="ECO:0000256" key="4">
    <source>
        <dbReference type="ARBA" id="ARBA00023136"/>
    </source>
</evidence>
<reference evidence="6 7" key="1">
    <citation type="journal article" date="2007" name="Int. J. Syst. Evol. Microbiol.">
        <title>Description of Pelomonas aquatica sp. nov. and Pelomonas puraquae sp. nov., isolated from industrial and haemodialysis water.</title>
        <authorList>
            <person name="Gomila M."/>
            <person name="Bowien B."/>
            <person name="Falsen E."/>
            <person name="Moore E.R."/>
            <person name="Lalucat J."/>
        </authorList>
    </citation>
    <scope>NUCLEOTIDE SEQUENCE [LARGE SCALE GENOMIC DNA]</scope>
    <source>
        <strain evidence="6 7">CCUG 52769</strain>
    </source>
</reference>
<feature type="transmembrane region" description="Helical" evidence="5">
    <location>
        <begin position="71"/>
        <end position="93"/>
    </location>
</feature>
<keyword evidence="2 5" id="KW-0812">Transmembrane</keyword>
<dbReference type="AlphaFoldDB" id="A0A254NDF3"/>
<dbReference type="Proteomes" id="UP000197446">
    <property type="component" value="Unassembled WGS sequence"/>
</dbReference>
<comment type="caution">
    <text evidence="6">The sequence shown here is derived from an EMBL/GenBank/DDBJ whole genome shotgun (WGS) entry which is preliminary data.</text>
</comment>
<keyword evidence="7" id="KW-1185">Reference proteome</keyword>
<dbReference type="Pfam" id="PF07681">
    <property type="entry name" value="DoxX"/>
    <property type="match status" value="1"/>
</dbReference>
<protein>
    <submittedName>
        <fullName evidence="6">DoxX family protein</fullName>
    </submittedName>
</protein>
<evidence type="ECO:0000256" key="1">
    <source>
        <dbReference type="ARBA" id="ARBA00004141"/>
    </source>
</evidence>
<organism evidence="6 7">
    <name type="scientific">Roseateles puraquae</name>
    <dbReference type="NCBI Taxonomy" id="431059"/>
    <lineage>
        <taxon>Bacteria</taxon>
        <taxon>Pseudomonadati</taxon>
        <taxon>Pseudomonadota</taxon>
        <taxon>Betaproteobacteria</taxon>
        <taxon>Burkholderiales</taxon>
        <taxon>Sphaerotilaceae</taxon>
        <taxon>Roseateles</taxon>
    </lineage>
</organism>
<evidence type="ECO:0000313" key="7">
    <source>
        <dbReference type="Proteomes" id="UP000197446"/>
    </source>
</evidence>
<feature type="transmembrane region" description="Helical" evidence="5">
    <location>
        <begin position="46"/>
        <end position="64"/>
    </location>
</feature>
<comment type="subcellular location">
    <subcellularLocation>
        <location evidence="1">Membrane</location>
        <topology evidence="1">Multi-pass membrane protein</topology>
    </subcellularLocation>
</comment>
<proteinExistence type="predicted"/>